<reference evidence="3" key="1">
    <citation type="journal article" date="2022" name="Int. J. Syst. Evol. Microbiol.">
        <title>Pseudomonas aegrilactucae sp. nov. and Pseudomonas morbosilactucae sp. nov., pathogens causing bacterial rot of lettuce in Japan.</title>
        <authorList>
            <person name="Sawada H."/>
            <person name="Fujikawa T."/>
            <person name="Satou M."/>
        </authorList>
    </citation>
    <scope>NUCLEOTIDE SEQUENCE</scope>
    <source>
        <strain evidence="3">0166_1</strain>
    </source>
</reference>
<sequence>MSPSSALRERVDPEALVALDDFLRRTGPGGLGAIADLAARRERADEVLRSLVAEHPPSDAVVAHDRDAPGPQGEPAVPVRIYRPRAAQGARPGLLFIHGGGMIMGSLDSEDLLARELTDALGCTTVSVGYRLAPEHPHPAPVEDCYAALRWTADNAEEVGVDRDRIALFGPSGGGGLAAGTALIARDRGGPPLVLQALIYPMLDDRNDRPSSHEIRDLGIWDRAANEEAWRMLLGDRRGRDDVPPYAAPSRATDLADLPPTYLDVGELDLFRDEDIDYAARLMRAGVPTELHVDPGAYHAAELLAPESALGARIIGRRLDALRRAFSESAR</sequence>
<dbReference type="Pfam" id="PF07859">
    <property type="entry name" value="Abhydrolase_3"/>
    <property type="match status" value="1"/>
</dbReference>
<evidence type="ECO:0000313" key="3">
    <source>
        <dbReference type="EMBL" id="UGS36016.1"/>
    </source>
</evidence>
<protein>
    <submittedName>
        <fullName evidence="3">Carboxylesterase NlhH</fullName>
        <ecNumber evidence="3">3.1.1.1</ecNumber>
    </submittedName>
</protein>
<keyword evidence="4" id="KW-1185">Reference proteome</keyword>
<dbReference type="EMBL" id="CP087164">
    <property type="protein sequence ID" value="UGS36016.1"/>
    <property type="molecule type" value="Genomic_DNA"/>
</dbReference>
<organism evidence="3 4">
    <name type="scientific">Capillimicrobium parvum</name>
    <dbReference type="NCBI Taxonomy" id="2884022"/>
    <lineage>
        <taxon>Bacteria</taxon>
        <taxon>Bacillati</taxon>
        <taxon>Actinomycetota</taxon>
        <taxon>Thermoleophilia</taxon>
        <taxon>Solirubrobacterales</taxon>
        <taxon>Capillimicrobiaceae</taxon>
        <taxon>Capillimicrobium</taxon>
    </lineage>
</organism>
<dbReference type="InterPro" id="IPR050300">
    <property type="entry name" value="GDXG_lipolytic_enzyme"/>
</dbReference>
<dbReference type="PANTHER" id="PTHR48081">
    <property type="entry name" value="AB HYDROLASE SUPERFAMILY PROTEIN C4A8.06C"/>
    <property type="match status" value="1"/>
</dbReference>
<evidence type="ECO:0000259" key="2">
    <source>
        <dbReference type="Pfam" id="PF07859"/>
    </source>
</evidence>
<feature type="domain" description="Alpha/beta hydrolase fold-3" evidence="2">
    <location>
        <begin position="94"/>
        <end position="301"/>
    </location>
</feature>
<dbReference type="Proteomes" id="UP001162834">
    <property type="component" value="Chromosome"/>
</dbReference>
<dbReference type="Gene3D" id="3.40.50.1820">
    <property type="entry name" value="alpha/beta hydrolase"/>
    <property type="match status" value="1"/>
</dbReference>
<dbReference type="RefSeq" id="WP_259315696.1">
    <property type="nucleotide sequence ID" value="NZ_CP087164.1"/>
</dbReference>
<dbReference type="InterPro" id="IPR029058">
    <property type="entry name" value="AB_hydrolase_fold"/>
</dbReference>
<evidence type="ECO:0000313" key="4">
    <source>
        <dbReference type="Proteomes" id="UP001162834"/>
    </source>
</evidence>
<evidence type="ECO:0000256" key="1">
    <source>
        <dbReference type="ARBA" id="ARBA00022801"/>
    </source>
</evidence>
<dbReference type="InterPro" id="IPR013094">
    <property type="entry name" value="AB_hydrolase_3"/>
</dbReference>
<dbReference type="PANTHER" id="PTHR48081:SF8">
    <property type="entry name" value="ALPHA_BETA HYDROLASE FOLD-3 DOMAIN-CONTAINING PROTEIN-RELATED"/>
    <property type="match status" value="1"/>
</dbReference>
<dbReference type="EC" id="3.1.1.1" evidence="3"/>
<dbReference type="SUPFAM" id="SSF53474">
    <property type="entry name" value="alpha/beta-Hydrolases"/>
    <property type="match status" value="1"/>
</dbReference>
<proteinExistence type="predicted"/>
<gene>
    <name evidence="3" type="primary">nlhH_1</name>
    <name evidence="3" type="ORF">DSM104329_02413</name>
</gene>
<keyword evidence="1 3" id="KW-0378">Hydrolase</keyword>
<dbReference type="AlphaFoldDB" id="A0A9E7C051"/>
<name>A0A9E7C051_9ACTN</name>
<dbReference type="KEGG" id="sbae:DSM104329_02413"/>
<accession>A0A9E7C051</accession>
<dbReference type="GO" id="GO:0106435">
    <property type="term" value="F:carboxylesterase activity"/>
    <property type="evidence" value="ECO:0007669"/>
    <property type="project" value="UniProtKB-EC"/>
</dbReference>